<dbReference type="Pfam" id="PF02310">
    <property type="entry name" value="B12-binding"/>
    <property type="match status" value="1"/>
</dbReference>
<keyword evidence="7" id="KW-1185">Reference proteome</keyword>
<dbReference type="GO" id="GO:0046653">
    <property type="term" value="P:tetrahydrofolate metabolic process"/>
    <property type="evidence" value="ECO:0007669"/>
    <property type="project" value="TreeGrafter"/>
</dbReference>
<evidence type="ECO:0000256" key="3">
    <source>
        <dbReference type="ARBA" id="ARBA00023285"/>
    </source>
</evidence>
<dbReference type="InterPro" id="IPR036724">
    <property type="entry name" value="Cobalamin-bd_sf"/>
</dbReference>
<keyword evidence="2" id="KW-0479">Metal-binding</keyword>
<dbReference type="Proteomes" id="UP000015543">
    <property type="component" value="Chromosome"/>
</dbReference>
<dbReference type="InterPro" id="IPR003759">
    <property type="entry name" value="Cbl-bd_cap"/>
</dbReference>
<dbReference type="InterPro" id="IPR050554">
    <property type="entry name" value="Met_Synthase/Corrinoid"/>
</dbReference>
<evidence type="ECO:0000256" key="1">
    <source>
        <dbReference type="ARBA" id="ARBA00010854"/>
    </source>
</evidence>
<evidence type="ECO:0000259" key="4">
    <source>
        <dbReference type="PROSITE" id="PS51332"/>
    </source>
</evidence>
<dbReference type="GO" id="GO:0005829">
    <property type="term" value="C:cytosol"/>
    <property type="evidence" value="ECO:0007669"/>
    <property type="project" value="TreeGrafter"/>
</dbReference>
<dbReference type="HOGENOM" id="CLU_082102_2_0_2"/>
<evidence type="ECO:0000256" key="2">
    <source>
        <dbReference type="ARBA" id="ARBA00022723"/>
    </source>
</evidence>
<dbReference type="FunFam" id="3.40.50.280:FF:000003">
    <property type="entry name" value="Dimethylamine methyltransferase corrinoid protein"/>
    <property type="match status" value="1"/>
</dbReference>
<dbReference type="GO" id="GO:0031419">
    <property type="term" value="F:cobalamin binding"/>
    <property type="evidence" value="ECO:0007669"/>
    <property type="project" value="InterPro"/>
</dbReference>
<dbReference type="Pfam" id="PF02607">
    <property type="entry name" value="B12-binding_2"/>
    <property type="match status" value="1"/>
</dbReference>
<feature type="domain" description="B12-binding" evidence="4">
    <location>
        <begin position="95"/>
        <end position="220"/>
    </location>
</feature>
<feature type="domain" description="B12-binding N-terminal" evidence="5">
    <location>
        <begin position="1"/>
        <end position="94"/>
    </location>
</feature>
<dbReference type="GeneID" id="16574086"/>
<dbReference type="GO" id="GO:0046872">
    <property type="term" value="F:metal ion binding"/>
    <property type="evidence" value="ECO:0007669"/>
    <property type="project" value="UniProtKB-KW"/>
</dbReference>
<evidence type="ECO:0000313" key="7">
    <source>
        <dbReference type="Proteomes" id="UP000015543"/>
    </source>
</evidence>
<accession>S5Z8T0</accession>
<dbReference type="InterPro" id="IPR006158">
    <property type="entry name" value="Cobalamin-bd"/>
</dbReference>
<dbReference type="InterPro" id="IPR036594">
    <property type="entry name" value="Meth_synthase_dom"/>
</dbReference>
<evidence type="ECO:0000259" key="5">
    <source>
        <dbReference type="PROSITE" id="PS51337"/>
    </source>
</evidence>
<evidence type="ECO:0000313" key="6">
    <source>
        <dbReference type="EMBL" id="AGT35780.1"/>
    </source>
</evidence>
<keyword evidence="3" id="KW-0170">Cobalt</keyword>
<dbReference type="Gene3D" id="1.10.1240.10">
    <property type="entry name" value="Methionine synthase domain"/>
    <property type="match status" value="1"/>
</dbReference>
<dbReference type="eggNOG" id="arCOG02028">
    <property type="taxonomic scope" value="Archaea"/>
</dbReference>
<dbReference type="GO" id="GO:0008705">
    <property type="term" value="F:methionine synthase activity"/>
    <property type="evidence" value="ECO:0007669"/>
    <property type="project" value="TreeGrafter"/>
</dbReference>
<dbReference type="RefSeq" id="WP_020963087.1">
    <property type="nucleotide sequence ID" value="NC_022093.1"/>
</dbReference>
<dbReference type="PANTHER" id="PTHR45833:SF1">
    <property type="entry name" value="METHIONINE SYNTHASE"/>
    <property type="match status" value="1"/>
</dbReference>
<dbReference type="Gene3D" id="3.40.50.280">
    <property type="entry name" value="Cobalamin-binding domain"/>
    <property type="match status" value="1"/>
</dbReference>
<protein>
    <recommendedName>
        <fullName evidence="8">Cobalamin-binding protein</fullName>
    </recommendedName>
</protein>
<organism evidence="6 7">
    <name type="scientific">Thermofilum adornatum</name>
    <dbReference type="NCBI Taxonomy" id="1365176"/>
    <lineage>
        <taxon>Archaea</taxon>
        <taxon>Thermoproteota</taxon>
        <taxon>Thermoprotei</taxon>
        <taxon>Thermofilales</taxon>
        <taxon>Thermofilaceae</taxon>
        <taxon>Thermofilum</taxon>
    </lineage>
</organism>
<proteinExistence type="inferred from homology"/>
<evidence type="ECO:0008006" key="8">
    <source>
        <dbReference type="Google" id="ProtNLM"/>
    </source>
</evidence>
<dbReference type="PATRIC" id="fig|1365176.7.peg.1424"/>
<sequence>MSEGACSRVFEKVSRAVAELDYAGAEAGVAEALGLGCDVYRLVEEGLRRGMVEVGARFERGEYFLPELVEAGELFNSLMERYVLPRLSTHAGGRRGLVVIGTVRGDIHDIGKNLVALMLRVNGFEVVDLGVDVSPERFVEAVKKYRPDILGMSALLTTTMLEMRNVIDALKSAGLRDKVKVIVGGAPVTEEFAREIGADAYGRDAVDAVEKCIRLLEKHT</sequence>
<dbReference type="GO" id="GO:0050667">
    <property type="term" value="P:homocysteine metabolic process"/>
    <property type="evidence" value="ECO:0007669"/>
    <property type="project" value="TreeGrafter"/>
</dbReference>
<dbReference type="KEGG" id="thb:N186_07210"/>
<dbReference type="PROSITE" id="PS51337">
    <property type="entry name" value="B12_BINDING_NTER"/>
    <property type="match status" value="1"/>
</dbReference>
<gene>
    <name evidence="6" type="ORF">N186_07210</name>
</gene>
<dbReference type="SUPFAM" id="SSF52242">
    <property type="entry name" value="Cobalamin (vitamin B12)-binding domain"/>
    <property type="match status" value="1"/>
</dbReference>
<dbReference type="CDD" id="cd02070">
    <property type="entry name" value="corrinoid_protein_B12-BD"/>
    <property type="match status" value="1"/>
</dbReference>
<dbReference type="AlphaFoldDB" id="S5Z8T0"/>
<dbReference type="PROSITE" id="PS51332">
    <property type="entry name" value="B12_BINDING"/>
    <property type="match status" value="1"/>
</dbReference>
<name>S5Z8T0_9CREN</name>
<dbReference type="OrthoDB" id="134276at2157"/>
<dbReference type="EMBL" id="CP006646">
    <property type="protein sequence ID" value="AGT35780.1"/>
    <property type="molecule type" value="Genomic_DNA"/>
</dbReference>
<comment type="similarity">
    <text evidence="1">Belongs to the methylamine corrinoid protein family.</text>
</comment>
<dbReference type="PANTHER" id="PTHR45833">
    <property type="entry name" value="METHIONINE SYNTHASE"/>
    <property type="match status" value="1"/>
</dbReference>
<dbReference type="SMART" id="SM01018">
    <property type="entry name" value="B12-binding_2"/>
    <property type="match status" value="1"/>
</dbReference>
<reference evidence="6 7" key="1">
    <citation type="journal article" date="2013" name="Genome Announc.">
        <title>Complete Genomic Sequence of 'Thermofilum adornatus' Strain 1910bT, a Hyperthermophilic Anaerobic Organotrophic Crenarchaeon.</title>
        <authorList>
            <person name="Dominova I.N."/>
            <person name="Kublanov I.V."/>
            <person name="Podosokorskaya O.A."/>
            <person name="Derbikova K.S."/>
            <person name="Patrushev M.V."/>
            <person name="Toshchakov S.V."/>
        </authorList>
    </citation>
    <scope>NUCLEOTIDE SEQUENCE [LARGE SCALE GENOMIC DNA]</scope>
    <source>
        <strain evidence="7">1910b</strain>
    </source>
</reference>
<dbReference type="SUPFAM" id="SSF47644">
    <property type="entry name" value="Methionine synthase domain"/>
    <property type="match status" value="1"/>
</dbReference>